<name>A0A9X9LBB5_BLUGR</name>
<accession>A0A9X9LBB5</accession>
<reference evidence="1 2" key="1">
    <citation type="submission" date="2018-08" db="EMBL/GenBank/DDBJ databases">
        <authorList>
            <person name="Muller C M."/>
        </authorList>
    </citation>
    <scope>NUCLEOTIDE SEQUENCE [LARGE SCALE GENOMIC DNA]</scope>
</reference>
<dbReference type="AlphaFoldDB" id="A0A9X9LBB5"/>
<organism evidence="1 2">
    <name type="scientific">Blumeria graminis f. sp. tritici</name>
    <dbReference type="NCBI Taxonomy" id="62690"/>
    <lineage>
        <taxon>Eukaryota</taxon>
        <taxon>Fungi</taxon>
        <taxon>Dikarya</taxon>
        <taxon>Ascomycota</taxon>
        <taxon>Pezizomycotina</taxon>
        <taxon>Leotiomycetes</taxon>
        <taxon>Erysiphales</taxon>
        <taxon>Erysiphaceae</taxon>
        <taxon>Blumeria</taxon>
    </lineage>
</organism>
<evidence type="ECO:0000313" key="2">
    <source>
        <dbReference type="Proteomes" id="UP000324639"/>
    </source>
</evidence>
<sequence>MVFEERGYRQHVCHLKPSESQKTTKTRTEWAEAHHNWKNEDWTSVYRQTTLE</sequence>
<proteinExistence type="predicted"/>
<protein>
    <submittedName>
        <fullName evidence="1">Bgt-50422</fullName>
    </submittedName>
</protein>
<keyword evidence="2" id="KW-1185">Reference proteome</keyword>
<dbReference type="EMBL" id="LR026987">
    <property type="protein sequence ID" value="VCU41264.1"/>
    <property type="molecule type" value="Genomic_DNA"/>
</dbReference>
<dbReference type="Proteomes" id="UP000324639">
    <property type="component" value="Chromosome Bgt_-04"/>
</dbReference>
<evidence type="ECO:0000313" key="1">
    <source>
        <dbReference type="EMBL" id="VCU41264.1"/>
    </source>
</evidence>
<gene>
    <name evidence="1" type="ORF">BGT96224V316_LOCUS2507</name>
</gene>